<reference evidence="2 3" key="1">
    <citation type="submission" date="2019-09" db="EMBL/GenBank/DDBJ databases">
        <title>Genome sequence of Rhodovastum atsumiense, a diverse member of the Acetobacteraceae family of non-sulfur purple photosynthetic bacteria.</title>
        <authorList>
            <person name="Meyer T."/>
            <person name="Kyndt J."/>
        </authorList>
    </citation>
    <scope>NUCLEOTIDE SEQUENCE [LARGE SCALE GENOMIC DNA]</scope>
    <source>
        <strain evidence="2 3">DSM 21279</strain>
    </source>
</reference>
<proteinExistence type="predicted"/>
<name>A0A5M6III7_9PROT</name>
<evidence type="ECO:0000313" key="2">
    <source>
        <dbReference type="EMBL" id="KAA5608024.1"/>
    </source>
</evidence>
<comment type="caution">
    <text evidence="2">The sequence shown here is derived from an EMBL/GenBank/DDBJ whole genome shotgun (WGS) entry which is preliminary data.</text>
</comment>
<accession>A0A5M6III7</accession>
<dbReference type="EMBL" id="VWPK01000114">
    <property type="protein sequence ID" value="KAA5608024.1"/>
    <property type="molecule type" value="Genomic_DNA"/>
</dbReference>
<dbReference type="Proteomes" id="UP000325255">
    <property type="component" value="Unassembled WGS sequence"/>
</dbReference>
<protein>
    <recommendedName>
        <fullName evidence="1">Magnetosome protein MamS/MamX domain-containing protein</fullName>
    </recommendedName>
</protein>
<dbReference type="Pfam" id="PF26390">
    <property type="entry name" value="MamS_MamX"/>
    <property type="match status" value="1"/>
</dbReference>
<dbReference type="RefSeq" id="WP_150045747.1">
    <property type="nucleotide sequence ID" value="NZ_OW485601.1"/>
</dbReference>
<dbReference type="OrthoDB" id="7349442at2"/>
<dbReference type="InterPro" id="IPR058837">
    <property type="entry name" value="MamS_MamX_dom"/>
</dbReference>
<evidence type="ECO:0000313" key="3">
    <source>
        <dbReference type="Proteomes" id="UP000325255"/>
    </source>
</evidence>
<dbReference type="AlphaFoldDB" id="A0A5M6III7"/>
<organism evidence="2 3">
    <name type="scientific">Rhodovastum atsumiense</name>
    <dbReference type="NCBI Taxonomy" id="504468"/>
    <lineage>
        <taxon>Bacteria</taxon>
        <taxon>Pseudomonadati</taxon>
        <taxon>Pseudomonadota</taxon>
        <taxon>Alphaproteobacteria</taxon>
        <taxon>Acetobacterales</taxon>
        <taxon>Acetobacteraceae</taxon>
        <taxon>Rhodovastum</taxon>
    </lineage>
</organism>
<sequence>MKAEKLVLLVGAALGIAVLLAAVIVSDDVLDDDPDFDPSGRLIAEAVGAGAGVGTPGLNAPQLPAEAAAGAQMQTVAMQGLVPFSTARTERFSGRVVEVNTLGSDIGWGQVHVQIVDEARRDTSLVSLAPTWFLLHLGCTVAPNDRISGLAFRFDAVGPDVPIYARSVSVNGRPCQLRSDEGIALWSNRLGQPR</sequence>
<gene>
    <name evidence="2" type="ORF">F1189_31090</name>
</gene>
<evidence type="ECO:0000259" key="1">
    <source>
        <dbReference type="Pfam" id="PF26390"/>
    </source>
</evidence>
<feature type="domain" description="Magnetosome protein MamS/MamX" evidence="1">
    <location>
        <begin position="89"/>
        <end position="175"/>
    </location>
</feature>
<keyword evidence="3" id="KW-1185">Reference proteome</keyword>